<evidence type="ECO:0000313" key="1">
    <source>
        <dbReference type="EnsemblMetazoa" id="ACOM031198-PA.1"/>
    </source>
</evidence>
<accession>A0A8W7PG43</accession>
<organism evidence="1">
    <name type="scientific">Anopheles coluzzii</name>
    <name type="common">African malaria mosquito</name>
    <dbReference type="NCBI Taxonomy" id="1518534"/>
    <lineage>
        <taxon>Eukaryota</taxon>
        <taxon>Metazoa</taxon>
        <taxon>Ecdysozoa</taxon>
        <taxon>Arthropoda</taxon>
        <taxon>Hexapoda</taxon>
        <taxon>Insecta</taxon>
        <taxon>Pterygota</taxon>
        <taxon>Neoptera</taxon>
        <taxon>Endopterygota</taxon>
        <taxon>Diptera</taxon>
        <taxon>Nematocera</taxon>
        <taxon>Culicoidea</taxon>
        <taxon>Culicidae</taxon>
        <taxon>Anophelinae</taxon>
        <taxon>Anopheles</taxon>
    </lineage>
</organism>
<name>A0A8W7PG43_ANOCL</name>
<dbReference type="Proteomes" id="UP000075882">
    <property type="component" value="Unassembled WGS sequence"/>
</dbReference>
<reference evidence="1" key="1">
    <citation type="submission" date="2022-08" db="UniProtKB">
        <authorList>
            <consortium name="EnsemblMetazoa"/>
        </authorList>
    </citation>
    <scope>IDENTIFICATION</scope>
</reference>
<proteinExistence type="predicted"/>
<protein>
    <submittedName>
        <fullName evidence="1">Uncharacterized protein</fullName>
    </submittedName>
</protein>
<dbReference type="AlphaFoldDB" id="A0A8W7PG43"/>
<sequence length="101" mass="10779">MLHNRILHSRQREDELVGSRGYYKITIAGLSQGPTPLAASNCNATESIAPKVSTSEGSAALAKFAVTTINSSPLVKCGEKAFGRISNAFCFFTVWIIACSV</sequence>
<dbReference type="EnsemblMetazoa" id="ACOM031198-RA">
    <property type="protein sequence ID" value="ACOM031198-PA.1"/>
    <property type="gene ID" value="ACOM031198"/>
</dbReference>